<comment type="subcellular location">
    <subcellularLocation>
        <location evidence="9">Cytoplasm</location>
    </subcellularLocation>
</comment>
<organism evidence="12 13">
    <name type="scientific">Desulfovibrio porci</name>
    <dbReference type="NCBI Taxonomy" id="2605782"/>
    <lineage>
        <taxon>Bacteria</taxon>
        <taxon>Pseudomonadati</taxon>
        <taxon>Thermodesulfobacteriota</taxon>
        <taxon>Desulfovibrionia</taxon>
        <taxon>Desulfovibrionales</taxon>
        <taxon>Desulfovibrionaceae</taxon>
        <taxon>Desulfovibrio</taxon>
    </lineage>
</organism>
<keyword evidence="12" id="KW-0489">Methyltransferase</keyword>
<evidence type="ECO:0000256" key="1">
    <source>
        <dbReference type="ARBA" id="ARBA00022555"/>
    </source>
</evidence>
<keyword evidence="1 9" id="KW-0820">tRNA-binding</keyword>
<evidence type="ECO:0000256" key="8">
    <source>
        <dbReference type="ARBA" id="ARBA00051542"/>
    </source>
</evidence>
<dbReference type="CDD" id="cd01998">
    <property type="entry name" value="MnmA_TRMU-like"/>
    <property type="match status" value="1"/>
</dbReference>
<dbReference type="Pfam" id="PF20259">
    <property type="entry name" value="tRNA_Me_trans_M"/>
    <property type="match status" value="1"/>
</dbReference>
<keyword evidence="4 9" id="KW-0547">Nucleotide-binding</keyword>
<dbReference type="GO" id="GO:0032259">
    <property type="term" value="P:methylation"/>
    <property type="evidence" value="ECO:0007669"/>
    <property type="project" value="UniProtKB-KW"/>
</dbReference>
<feature type="site" description="Interaction with tRNA" evidence="9">
    <location>
        <position position="134"/>
    </location>
</feature>
<dbReference type="GO" id="GO:0002143">
    <property type="term" value="P:tRNA wobble position uridine thiolation"/>
    <property type="evidence" value="ECO:0007669"/>
    <property type="project" value="TreeGrafter"/>
</dbReference>
<dbReference type="SUPFAM" id="SSF52402">
    <property type="entry name" value="Adenine nucleotide alpha hydrolases-like"/>
    <property type="match status" value="1"/>
</dbReference>
<dbReference type="EMBL" id="VUMH01000003">
    <property type="protein sequence ID" value="MSS27333.1"/>
    <property type="molecule type" value="Genomic_DNA"/>
</dbReference>
<dbReference type="GO" id="GO:0008168">
    <property type="term" value="F:methyltransferase activity"/>
    <property type="evidence" value="ECO:0007669"/>
    <property type="project" value="UniProtKB-KW"/>
</dbReference>
<evidence type="ECO:0000256" key="4">
    <source>
        <dbReference type="ARBA" id="ARBA00022741"/>
    </source>
</evidence>
<dbReference type="GO" id="GO:0103016">
    <property type="term" value="F:tRNA-uridine 2-sulfurtransferase activity"/>
    <property type="evidence" value="ECO:0007669"/>
    <property type="project" value="UniProtKB-EC"/>
</dbReference>
<keyword evidence="9" id="KW-0963">Cytoplasm</keyword>
<evidence type="ECO:0000313" key="13">
    <source>
        <dbReference type="Proteomes" id="UP000477488"/>
    </source>
</evidence>
<dbReference type="GO" id="GO:0005524">
    <property type="term" value="F:ATP binding"/>
    <property type="evidence" value="ECO:0007669"/>
    <property type="project" value="UniProtKB-KW"/>
</dbReference>
<accession>A0A6L5XJF8</accession>
<comment type="caution">
    <text evidence="9">Lacks conserved residue(s) required for the propagation of feature annotation.</text>
</comment>
<evidence type="ECO:0000256" key="3">
    <source>
        <dbReference type="ARBA" id="ARBA00022694"/>
    </source>
</evidence>
<feature type="binding site" evidence="9">
    <location>
        <begin position="18"/>
        <end position="25"/>
    </location>
    <ligand>
        <name>ATP</name>
        <dbReference type="ChEBI" id="CHEBI:30616"/>
    </ligand>
</feature>
<dbReference type="HAMAP" id="MF_00144">
    <property type="entry name" value="tRNA_thiouridyl_MnmA"/>
    <property type="match status" value="1"/>
</dbReference>
<dbReference type="Gene3D" id="3.40.50.620">
    <property type="entry name" value="HUPs"/>
    <property type="match status" value="1"/>
</dbReference>
<feature type="domain" description="tRNA-specific 2-thiouridylase MnmA-like central" evidence="11">
    <location>
        <begin position="254"/>
        <end position="296"/>
    </location>
</feature>
<feature type="region of interest" description="Interaction with tRNA" evidence="9">
    <location>
        <begin position="160"/>
        <end position="162"/>
    </location>
</feature>
<evidence type="ECO:0000256" key="7">
    <source>
        <dbReference type="ARBA" id="ARBA00023157"/>
    </source>
</evidence>
<comment type="function">
    <text evidence="9">Catalyzes the 2-thiolation of uridine at the wobble position (U34) of tRNA, leading to the formation of s(2)U34.</text>
</comment>
<evidence type="ECO:0000256" key="2">
    <source>
        <dbReference type="ARBA" id="ARBA00022679"/>
    </source>
</evidence>
<keyword evidence="13" id="KW-1185">Reference proteome</keyword>
<comment type="similarity">
    <text evidence="9">Belongs to the MnmA/TRMU family.</text>
</comment>
<dbReference type="InterPro" id="IPR046884">
    <property type="entry name" value="MnmA-like_central"/>
</dbReference>
<feature type="site" description="Interaction with tRNA" evidence="9">
    <location>
        <position position="362"/>
    </location>
</feature>
<dbReference type="EC" id="2.8.1.13" evidence="9"/>
<comment type="catalytic activity">
    <reaction evidence="8 9">
        <text>S-sulfanyl-L-cysteinyl-[protein] + uridine(34) in tRNA + AH2 + ATP = 2-thiouridine(34) in tRNA + L-cysteinyl-[protein] + A + AMP + diphosphate + H(+)</text>
        <dbReference type="Rhea" id="RHEA:47032"/>
        <dbReference type="Rhea" id="RHEA-COMP:10131"/>
        <dbReference type="Rhea" id="RHEA-COMP:11726"/>
        <dbReference type="Rhea" id="RHEA-COMP:11727"/>
        <dbReference type="Rhea" id="RHEA-COMP:11728"/>
        <dbReference type="ChEBI" id="CHEBI:13193"/>
        <dbReference type="ChEBI" id="CHEBI:15378"/>
        <dbReference type="ChEBI" id="CHEBI:17499"/>
        <dbReference type="ChEBI" id="CHEBI:29950"/>
        <dbReference type="ChEBI" id="CHEBI:30616"/>
        <dbReference type="ChEBI" id="CHEBI:33019"/>
        <dbReference type="ChEBI" id="CHEBI:61963"/>
        <dbReference type="ChEBI" id="CHEBI:65315"/>
        <dbReference type="ChEBI" id="CHEBI:87170"/>
        <dbReference type="ChEBI" id="CHEBI:456215"/>
        <dbReference type="EC" id="2.8.1.13"/>
    </reaction>
</comment>
<protein>
    <recommendedName>
        <fullName evidence="9">tRNA-specific 2-thiouridylase MnmA</fullName>
        <ecNumber evidence="9">2.8.1.13</ecNumber>
    </recommendedName>
</protein>
<dbReference type="InterPro" id="IPR004506">
    <property type="entry name" value="MnmA-like"/>
</dbReference>
<keyword evidence="7" id="KW-1015">Disulfide bond</keyword>
<gene>
    <name evidence="9 12" type="primary">mnmA</name>
    <name evidence="12" type="ORF">FYJ44_04570</name>
</gene>
<dbReference type="Gene3D" id="2.40.30.10">
    <property type="entry name" value="Translation factors"/>
    <property type="match status" value="1"/>
</dbReference>
<feature type="domain" description="tRNA-specific 2-thiouridylase MnmA-like C-terminal" evidence="10">
    <location>
        <begin position="316"/>
        <end position="379"/>
    </location>
</feature>
<proteinExistence type="inferred from homology"/>
<comment type="caution">
    <text evidence="12">The sequence shown here is derived from an EMBL/GenBank/DDBJ whole genome shotgun (WGS) entry which is preliminary data.</text>
</comment>
<name>A0A6L5XJF8_9BACT</name>
<keyword evidence="3 9" id="KW-0819">tRNA processing</keyword>
<dbReference type="InterPro" id="IPR014729">
    <property type="entry name" value="Rossmann-like_a/b/a_fold"/>
</dbReference>
<evidence type="ECO:0000256" key="6">
    <source>
        <dbReference type="ARBA" id="ARBA00022884"/>
    </source>
</evidence>
<evidence type="ECO:0000259" key="11">
    <source>
        <dbReference type="Pfam" id="PF20259"/>
    </source>
</evidence>
<evidence type="ECO:0000259" key="10">
    <source>
        <dbReference type="Pfam" id="PF20258"/>
    </source>
</evidence>
<dbReference type="RefSeq" id="WP_154509579.1">
    <property type="nucleotide sequence ID" value="NZ_VUMH01000003.1"/>
</dbReference>
<keyword evidence="6 9" id="KW-0694">RNA-binding</keyword>
<feature type="active site" description="Nucleophile" evidence="9">
    <location>
        <position position="109"/>
    </location>
</feature>
<dbReference type="Pfam" id="PF20258">
    <property type="entry name" value="tRNA_Me_trans_C"/>
    <property type="match status" value="1"/>
</dbReference>
<dbReference type="PANTHER" id="PTHR11933:SF5">
    <property type="entry name" value="MITOCHONDRIAL TRNA-SPECIFIC 2-THIOURIDYLASE 1"/>
    <property type="match status" value="1"/>
</dbReference>
<feature type="binding site" evidence="9">
    <location>
        <position position="133"/>
    </location>
    <ligand>
        <name>ATP</name>
        <dbReference type="ChEBI" id="CHEBI:30616"/>
    </ligand>
</feature>
<keyword evidence="5 9" id="KW-0067">ATP-binding</keyword>
<dbReference type="Gene3D" id="2.30.30.280">
    <property type="entry name" value="Adenine nucleotide alpha hydrolases-like domains"/>
    <property type="match status" value="1"/>
</dbReference>
<dbReference type="Proteomes" id="UP000477488">
    <property type="component" value="Unassembled WGS sequence"/>
</dbReference>
<dbReference type="GO" id="GO:0000049">
    <property type="term" value="F:tRNA binding"/>
    <property type="evidence" value="ECO:0007669"/>
    <property type="project" value="UniProtKB-KW"/>
</dbReference>
<dbReference type="PANTHER" id="PTHR11933">
    <property type="entry name" value="TRNA 5-METHYLAMINOMETHYL-2-THIOURIDYLATE -METHYLTRANSFERASE"/>
    <property type="match status" value="1"/>
</dbReference>
<dbReference type="Pfam" id="PF03054">
    <property type="entry name" value="tRNA_Me_trans"/>
    <property type="match status" value="1"/>
</dbReference>
<evidence type="ECO:0000313" key="12">
    <source>
        <dbReference type="EMBL" id="MSS27333.1"/>
    </source>
</evidence>
<dbReference type="GO" id="GO:0005737">
    <property type="term" value="C:cytoplasm"/>
    <property type="evidence" value="ECO:0007669"/>
    <property type="project" value="UniProtKB-SubCell"/>
</dbReference>
<evidence type="ECO:0000256" key="5">
    <source>
        <dbReference type="ARBA" id="ARBA00022840"/>
    </source>
</evidence>
<feature type="active site" description="Cysteine persulfide intermediate" evidence="9">
    <location>
        <position position="210"/>
    </location>
</feature>
<dbReference type="NCBIfam" id="TIGR00420">
    <property type="entry name" value="trmU"/>
    <property type="match status" value="1"/>
</dbReference>
<sequence length="383" mass="41203">MPFDAAGRQEKRARVAVAVSGGVDSLCALLLLRRAGYDVLALHGLFLPEQSASRPDGAADPLPGLEAACRTLDIPLHTVDLRAVFQREVIDPFARAYAEGRTPNPCALCNRAVKFGALLDAALALGADKLATGHYARLLPPCRRDADALPVLAAARDSVKDQSYFLSLVPAARLQRALFPLADQDKAQSVALVAGAGLRVPLPRESQDICFVPDDEVAYRPFLAAQWRAQGMEPPGAGPVLLAERPEDGAGETREIGRHQGLWRYTEGQRKGLGIAHSEALYVLRKDRVANALIVGPRSLLGMAACVTGPANILVPPEDWPEQVWARLRHRQRAAPARARLEARDRLHITLAAPQFPSAPGQVAALYDADGRVLAGGVVERLE</sequence>
<keyword evidence="2 9" id="KW-0808">Transferase</keyword>
<dbReference type="InterPro" id="IPR023382">
    <property type="entry name" value="MnmA-like_central_sf"/>
</dbReference>
<dbReference type="AlphaFoldDB" id="A0A6L5XJF8"/>
<reference evidence="12 13" key="1">
    <citation type="submission" date="2019-09" db="EMBL/GenBank/DDBJ databases">
        <title>In-depth cultivation of the pig gut microbiome towards novel bacterial diversity and tailored functional studies.</title>
        <authorList>
            <person name="Wylensek D."/>
            <person name="Hitch T.C.A."/>
            <person name="Clavel T."/>
        </authorList>
    </citation>
    <scope>NUCLEOTIDE SEQUENCE [LARGE SCALE GENOMIC DNA]</scope>
    <source>
        <strain evidence="12 13">PG-178-WT-4</strain>
    </source>
</reference>
<dbReference type="InterPro" id="IPR046885">
    <property type="entry name" value="MnmA-like_C"/>
</dbReference>
<evidence type="ECO:0000256" key="9">
    <source>
        <dbReference type="HAMAP-Rule" id="MF_00144"/>
    </source>
</evidence>